<comment type="caution">
    <text evidence="1">The sequence shown here is derived from an EMBL/GenBank/DDBJ whole genome shotgun (WGS) entry which is preliminary data.</text>
</comment>
<evidence type="ECO:0000313" key="2">
    <source>
        <dbReference type="Proteomes" id="UP000298663"/>
    </source>
</evidence>
<gene>
    <name evidence="1" type="ORF">L596_025349</name>
</gene>
<sequence length="85" mass="9550">MILKILNFQSFNPSIQLVFISAASDSYGHNHSLVERKQISSFDQLIFDALTPQRTDQVSQVFSNTRDLSALNARHVSVKNANSKL</sequence>
<name>A0A4U5M7P7_STECR</name>
<reference evidence="1 2" key="1">
    <citation type="journal article" date="2015" name="Genome Biol.">
        <title>Comparative genomics of Steinernema reveals deeply conserved gene regulatory networks.</title>
        <authorList>
            <person name="Dillman A.R."/>
            <person name="Macchietto M."/>
            <person name="Porter C.F."/>
            <person name="Rogers A."/>
            <person name="Williams B."/>
            <person name="Antoshechkin I."/>
            <person name="Lee M.M."/>
            <person name="Goodwin Z."/>
            <person name="Lu X."/>
            <person name="Lewis E.E."/>
            <person name="Goodrich-Blair H."/>
            <person name="Stock S.P."/>
            <person name="Adams B.J."/>
            <person name="Sternberg P.W."/>
            <person name="Mortazavi A."/>
        </authorList>
    </citation>
    <scope>NUCLEOTIDE SEQUENCE [LARGE SCALE GENOMIC DNA]</scope>
    <source>
        <strain evidence="1 2">ALL</strain>
    </source>
</reference>
<accession>A0A4U5M7P7</accession>
<dbReference type="AlphaFoldDB" id="A0A4U5M7P7"/>
<dbReference type="Proteomes" id="UP000298663">
    <property type="component" value="Unassembled WGS sequence"/>
</dbReference>
<dbReference type="EMBL" id="AZBU02000009">
    <property type="protein sequence ID" value="TKR64872.1"/>
    <property type="molecule type" value="Genomic_DNA"/>
</dbReference>
<keyword evidence="2" id="KW-1185">Reference proteome</keyword>
<proteinExistence type="predicted"/>
<evidence type="ECO:0000313" key="1">
    <source>
        <dbReference type="EMBL" id="TKR64872.1"/>
    </source>
</evidence>
<organism evidence="1 2">
    <name type="scientific">Steinernema carpocapsae</name>
    <name type="common">Entomopathogenic nematode</name>
    <dbReference type="NCBI Taxonomy" id="34508"/>
    <lineage>
        <taxon>Eukaryota</taxon>
        <taxon>Metazoa</taxon>
        <taxon>Ecdysozoa</taxon>
        <taxon>Nematoda</taxon>
        <taxon>Chromadorea</taxon>
        <taxon>Rhabditida</taxon>
        <taxon>Tylenchina</taxon>
        <taxon>Panagrolaimomorpha</taxon>
        <taxon>Strongyloidoidea</taxon>
        <taxon>Steinernematidae</taxon>
        <taxon>Steinernema</taxon>
    </lineage>
</organism>
<protein>
    <submittedName>
        <fullName evidence="1">Uncharacterized protein</fullName>
    </submittedName>
</protein>
<reference evidence="1 2" key="2">
    <citation type="journal article" date="2019" name="G3 (Bethesda)">
        <title>Hybrid Assembly of the Genome of the Entomopathogenic Nematode Steinernema carpocapsae Identifies the X-Chromosome.</title>
        <authorList>
            <person name="Serra L."/>
            <person name="Macchietto M."/>
            <person name="Macias-Munoz A."/>
            <person name="McGill C.J."/>
            <person name="Rodriguez I.M."/>
            <person name="Rodriguez B."/>
            <person name="Murad R."/>
            <person name="Mortazavi A."/>
        </authorList>
    </citation>
    <scope>NUCLEOTIDE SEQUENCE [LARGE SCALE GENOMIC DNA]</scope>
    <source>
        <strain evidence="1 2">ALL</strain>
    </source>
</reference>